<comment type="subcellular location">
    <subcellularLocation>
        <location evidence="1 7">Cell membrane</location>
        <topology evidence="1 7">Multi-pass membrane protein</topology>
    </subcellularLocation>
</comment>
<dbReference type="SUPFAM" id="SSF161098">
    <property type="entry name" value="MetI-like"/>
    <property type="match status" value="1"/>
</dbReference>
<feature type="transmembrane region" description="Helical" evidence="7">
    <location>
        <begin position="253"/>
        <end position="274"/>
    </location>
</feature>
<comment type="similarity">
    <text evidence="7">Belongs to the binding-protein-dependent transport system permease family.</text>
</comment>
<keyword evidence="5 7" id="KW-1133">Transmembrane helix</keyword>
<dbReference type="Gene3D" id="1.10.3720.10">
    <property type="entry name" value="MetI-like"/>
    <property type="match status" value="1"/>
</dbReference>
<evidence type="ECO:0000256" key="1">
    <source>
        <dbReference type="ARBA" id="ARBA00004651"/>
    </source>
</evidence>
<organism evidence="9 10">
    <name type="scientific">Acinetobacter proteolyticus</name>
    <dbReference type="NCBI Taxonomy" id="1776741"/>
    <lineage>
        <taxon>Bacteria</taxon>
        <taxon>Pseudomonadati</taxon>
        <taxon>Pseudomonadota</taxon>
        <taxon>Gammaproteobacteria</taxon>
        <taxon>Moraxellales</taxon>
        <taxon>Moraxellaceae</taxon>
        <taxon>Acinetobacter</taxon>
    </lineage>
</organism>
<protein>
    <submittedName>
        <fullName evidence="9">ABC transporter permease</fullName>
    </submittedName>
</protein>
<keyword evidence="2 7" id="KW-0813">Transport</keyword>
<evidence type="ECO:0000256" key="4">
    <source>
        <dbReference type="ARBA" id="ARBA00022692"/>
    </source>
</evidence>
<keyword evidence="3" id="KW-1003">Cell membrane</keyword>
<dbReference type="EMBL" id="PISJ01000006">
    <property type="protein sequence ID" value="PKF35365.1"/>
    <property type="molecule type" value="Genomic_DNA"/>
</dbReference>
<dbReference type="InterPro" id="IPR035906">
    <property type="entry name" value="MetI-like_sf"/>
</dbReference>
<keyword evidence="6 7" id="KW-0472">Membrane</keyword>
<feature type="transmembrane region" description="Helical" evidence="7">
    <location>
        <begin position="220"/>
        <end position="241"/>
    </location>
</feature>
<evidence type="ECO:0000313" key="10">
    <source>
        <dbReference type="Proteomes" id="UP000233553"/>
    </source>
</evidence>
<evidence type="ECO:0000313" key="9">
    <source>
        <dbReference type="EMBL" id="PKF35365.1"/>
    </source>
</evidence>
<feature type="transmembrane region" description="Helical" evidence="7">
    <location>
        <begin position="132"/>
        <end position="151"/>
    </location>
</feature>
<dbReference type="RefSeq" id="WP_101235823.1">
    <property type="nucleotide sequence ID" value="NZ_PISJ01000006.1"/>
</dbReference>
<dbReference type="PANTHER" id="PTHR30151:SF0">
    <property type="entry name" value="ABC TRANSPORTER PERMEASE PROTEIN MJ0413-RELATED"/>
    <property type="match status" value="1"/>
</dbReference>
<evidence type="ECO:0000256" key="7">
    <source>
        <dbReference type="RuleBase" id="RU363032"/>
    </source>
</evidence>
<feature type="transmembrane region" description="Helical" evidence="7">
    <location>
        <begin position="61"/>
        <end position="82"/>
    </location>
</feature>
<dbReference type="FunFam" id="1.10.3720.10:FF:000003">
    <property type="entry name" value="Aliphatic sulfonate ABC transporter permease"/>
    <property type="match status" value="1"/>
</dbReference>
<sequence>MSSSKDTLTFPKSIQQRSIRSTQKTKSFGADVNLTWLSTTFKRSAAILLFLAVWEIVPRIGLVDSAFLPAFSTVLLSGWNLIQNGQLLTHVQASLIRSLSGFLFAILIAIPLGLAIGWYTRFSEFLNPLLEVFRNTAALALLPVFILFLGIGESSKIALVTYACTWPILLNTISGVRNVDPLLIKSARTMGLSPVQLFRKVILPAAIPTIFVGVRLAGSFSVLMLIAAEMVGAKAGLGYLINYAQYNFQIPEMFFGIISITTIGLLFNYSLLAIEKRITAWKIER</sequence>
<keyword evidence="4 7" id="KW-0812">Transmembrane</keyword>
<dbReference type="Proteomes" id="UP000233553">
    <property type="component" value="Unassembled WGS sequence"/>
</dbReference>
<dbReference type="GO" id="GO:0005886">
    <property type="term" value="C:plasma membrane"/>
    <property type="evidence" value="ECO:0007669"/>
    <property type="project" value="UniProtKB-SubCell"/>
</dbReference>
<accession>A0A2N0WI33</accession>
<comment type="caution">
    <text evidence="9">The sequence shown here is derived from an EMBL/GenBank/DDBJ whole genome shotgun (WGS) entry which is preliminary data.</text>
</comment>
<name>A0A2N0WI33_9GAMM</name>
<feature type="transmembrane region" description="Helical" evidence="7">
    <location>
        <begin position="102"/>
        <end position="120"/>
    </location>
</feature>
<dbReference type="Pfam" id="PF00528">
    <property type="entry name" value="BPD_transp_1"/>
    <property type="match status" value="1"/>
</dbReference>
<evidence type="ECO:0000259" key="8">
    <source>
        <dbReference type="PROSITE" id="PS50928"/>
    </source>
</evidence>
<dbReference type="CDD" id="cd06261">
    <property type="entry name" value="TM_PBP2"/>
    <property type="match status" value="1"/>
</dbReference>
<feature type="domain" description="ABC transmembrane type-1" evidence="8">
    <location>
        <begin position="91"/>
        <end position="275"/>
    </location>
</feature>
<evidence type="ECO:0000256" key="5">
    <source>
        <dbReference type="ARBA" id="ARBA00022989"/>
    </source>
</evidence>
<reference evidence="9 10" key="1">
    <citation type="submission" date="2017-12" db="EMBL/GenBank/DDBJ databases">
        <title>Draft Genome sequences of multiple microbial strains isolated from spacecraft associated surfaces.</title>
        <authorList>
            <person name="Seuylemezian A."/>
            <person name="Vaishampayan P."/>
            <person name="Venkateswaran K."/>
        </authorList>
    </citation>
    <scope>NUCLEOTIDE SEQUENCE [LARGE SCALE GENOMIC DNA]</scope>
    <source>
        <strain evidence="9 10">2P01AA</strain>
    </source>
</reference>
<dbReference type="PROSITE" id="PS50928">
    <property type="entry name" value="ABC_TM1"/>
    <property type="match status" value="1"/>
</dbReference>
<dbReference type="InterPro" id="IPR000515">
    <property type="entry name" value="MetI-like"/>
</dbReference>
<dbReference type="PANTHER" id="PTHR30151">
    <property type="entry name" value="ALKANE SULFONATE ABC TRANSPORTER-RELATED, MEMBRANE SUBUNIT"/>
    <property type="match status" value="1"/>
</dbReference>
<evidence type="ECO:0000256" key="2">
    <source>
        <dbReference type="ARBA" id="ARBA00022448"/>
    </source>
</evidence>
<evidence type="ECO:0000256" key="6">
    <source>
        <dbReference type="ARBA" id="ARBA00023136"/>
    </source>
</evidence>
<proteinExistence type="inferred from homology"/>
<dbReference type="GO" id="GO:0042918">
    <property type="term" value="P:alkanesulfonate transmembrane transport"/>
    <property type="evidence" value="ECO:0007669"/>
    <property type="project" value="UniProtKB-ARBA"/>
</dbReference>
<evidence type="ECO:0000256" key="3">
    <source>
        <dbReference type="ARBA" id="ARBA00022475"/>
    </source>
</evidence>
<gene>
    <name evidence="9" type="ORF">CW311_04820</name>
</gene>
<dbReference type="AlphaFoldDB" id="A0A2N0WI33"/>